<feature type="domain" description="YdbS-like PH" evidence="2">
    <location>
        <begin position="49"/>
        <end position="128"/>
    </location>
</feature>
<evidence type="ECO:0000313" key="3">
    <source>
        <dbReference type="EMBL" id="ADB63411.1"/>
    </source>
</evidence>
<evidence type="ECO:0000313" key="4">
    <source>
        <dbReference type="Proteomes" id="UP000001903"/>
    </source>
</evidence>
<dbReference type="AlphaFoldDB" id="D2S214"/>
<feature type="domain" description="YdbS-like PH" evidence="2">
    <location>
        <begin position="379"/>
        <end position="443"/>
    </location>
</feature>
<dbReference type="OrthoDB" id="107421at2157"/>
<dbReference type="PANTHER" id="PTHR34473:SF2">
    <property type="entry name" value="UPF0699 TRANSMEMBRANE PROTEIN YDBT"/>
    <property type="match status" value="1"/>
</dbReference>
<proteinExistence type="predicted"/>
<keyword evidence="1" id="KW-0472">Membrane</keyword>
<organism evidence="3 4">
    <name type="scientific">Haloterrigena turkmenica (strain ATCC 51198 / DSM 5511 / JCM 9101 / NCIMB 13204 / VKM B-1734 / 4k)</name>
    <name type="common">Halococcus turkmenicus</name>
    <dbReference type="NCBI Taxonomy" id="543526"/>
    <lineage>
        <taxon>Archaea</taxon>
        <taxon>Methanobacteriati</taxon>
        <taxon>Methanobacteriota</taxon>
        <taxon>Stenosarchaea group</taxon>
        <taxon>Halobacteria</taxon>
        <taxon>Halobacteriales</taxon>
        <taxon>Natrialbaceae</taxon>
        <taxon>Haloterrigena</taxon>
    </lineage>
</organism>
<evidence type="ECO:0000259" key="2">
    <source>
        <dbReference type="Pfam" id="PF03703"/>
    </source>
</evidence>
<name>D2S214_HALTV</name>
<keyword evidence="3" id="KW-0614">Plasmid</keyword>
<dbReference type="PANTHER" id="PTHR34473">
    <property type="entry name" value="UPF0699 TRANSMEMBRANE PROTEIN YDBS"/>
    <property type="match status" value="1"/>
</dbReference>
<dbReference type="PIRSF" id="PIRSF026631">
    <property type="entry name" value="UCP026631"/>
    <property type="match status" value="1"/>
</dbReference>
<accession>D2S214</accession>
<feature type="transmembrane region" description="Helical" evidence="1">
    <location>
        <begin position="7"/>
        <end position="24"/>
    </location>
</feature>
<gene>
    <name evidence="3" type="ordered locus">Htur_4625</name>
</gene>
<feature type="transmembrane region" description="Helical" evidence="1">
    <location>
        <begin position="205"/>
        <end position="228"/>
    </location>
</feature>
<geneLocation type="plasmid" evidence="3 4">
    <name>pHTUR02</name>
</geneLocation>
<keyword evidence="1" id="KW-0812">Transmembrane</keyword>
<evidence type="ECO:0000256" key="1">
    <source>
        <dbReference type="SAM" id="Phobius"/>
    </source>
</evidence>
<reference evidence="3 4" key="1">
    <citation type="journal article" date="2010" name="Stand. Genomic Sci.">
        <title>Complete genome sequence of Haloterrigena turkmenica type strain (4k).</title>
        <authorList>
            <person name="Saunders E."/>
            <person name="Tindall B.J."/>
            <person name="Fahnrich R."/>
            <person name="Lapidus A."/>
            <person name="Copeland A."/>
            <person name="Del Rio T.G."/>
            <person name="Lucas S."/>
            <person name="Chen F."/>
            <person name="Tice H."/>
            <person name="Cheng J.F."/>
            <person name="Han C."/>
            <person name="Detter J.C."/>
            <person name="Bruce D."/>
            <person name="Goodwin L."/>
            <person name="Chain P."/>
            <person name="Pitluck S."/>
            <person name="Pati A."/>
            <person name="Ivanova N."/>
            <person name="Mavromatis K."/>
            <person name="Chen A."/>
            <person name="Palaniappan K."/>
            <person name="Land M."/>
            <person name="Hauser L."/>
            <person name="Chang Y.J."/>
            <person name="Jeffries C.D."/>
            <person name="Brettin T."/>
            <person name="Rohde M."/>
            <person name="Goker M."/>
            <person name="Bristow J."/>
            <person name="Eisen J.A."/>
            <person name="Markowitz V."/>
            <person name="Hugenholtz P."/>
            <person name="Klenk H.P."/>
            <person name="Kyrpides N.C."/>
        </authorList>
    </citation>
    <scope>NUCLEOTIDE SEQUENCE [LARGE SCALE GENOMIC DNA]</scope>
    <source>
        <strain evidence="4">ATCC 51198 / DSM 5511 / JCM 9101 / NCIMB 13204 / VKM B-1734 / 4k</strain>
    </source>
</reference>
<sequence>MEEASSSVSAFAGLLVFLYITNNINRLFELILIFIILTIVDIIMEFIRWHRFSYTIENGHLQIQSGLFNRQHRTIPLDRIQQVDIIQDGLSSVFGLAIVRCETAGTKVESEIELRYVGKDQANSIRKRLGETTSTATANSDPTVLYQASPRSLALRSLTTLHSKYVLLGLVTIVIGLSELLSSSLDRISVPSVMVGGPVIIADGILVVGIILVIAWSVGAVVTMFKYYDLTVTWADKTLRSSGGLLYDFTTEIPLEKVQMMRISANLLHRVFGYAELTVASAGIAEHKPWPFRKPLIPLDTRSTIETVARQILEYRDGSLQRPPKRMRRRYIIRYAMAICIITAVSCIGGLLWSGYISLFCAWPLVFLPVGPVLAHLTYRSRGIELQNDTLVLRRGVVRQHTYVVPIERVQTVTLSQSVFQRRLSLATVSIDTAAPFLSVRLRAVDFDAQTIESIYQDIKQMTVDTT</sequence>
<keyword evidence="1" id="KW-1133">Transmembrane helix</keyword>
<dbReference type="Proteomes" id="UP000001903">
    <property type="component" value="Plasmid pHTUR02"/>
</dbReference>
<feature type="domain" description="YdbS-like PH" evidence="2">
    <location>
        <begin position="231"/>
        <end position="301"/>
    </location>
</feature>
<feature type="transmembrane region" description="Helical" evidence="1">
    <location>
        <begin position="332"/>
        <end position="351"/>
    </location>
</feature>
<dbReference type="HOGENOM" id="CLU_024617_0_0_2"/>
<feature type="transmembrane region" description="Helical" evidence="1">
    <location>
        <begin position="30"/>
        <end position="47"/>
    </location>
</feature>
<dbReference type="RefSeq" id="WP_012945655.1">
    <property type="nucleotide sequence ID" value="NC_013745.1"/>
</dbReference>
<dbReference type="Pfam" id="PF03703">
    <property type="entry name" value="bPH_2"/>
    <property type="match status" value="3"/>
</dbReference>
<protein>
    <submittedName>
        <fullName evidence="3">Membrane-flanked domain protein</fullName>
    </submittedName>
</protein>
<dbReference type="GeneID" id="8745229"/>
<feature type="transmembrane region" description="Helical" evidence="1">
    <location>
        <begin position="165"/>
        <end position="185"/>
    </location>
</feature>
<dbReference type="KEGG" id="htu:Htur_4625"/>
<dbReference type="InterPro" id="IPR005182">
    <property type="entry name" value="YdbS-like_PH"/>
</dbReference>
<dbReference type="EMBL" id="CP001862">
    <property type="protein sequence ID" value="ADB63411.1"/>
    <property type="molecule type" value="Genomic_DNA"/>
</dbReference>
<keyword evidence="4" id="KW-1185">Reference proteome</keyword>
<dbReference type="InterPro" id="IPR014529">
    <property type="entry name" value="UCP026631"/>
</dbReference>
<feature type="transmembrane region" description="Helical" evidence="1">
    <location>
        <begin position="357"/>
        <end position="379"/>
    </location>
</feature>